<sequence>RFSQLGGLMADVSSRAAANMLVEHQGVDPEYLIFASEQGADGNNCTELYYCKQEYDESYTGDTGKIRQQYEEVLKGLDDVSTDGYADIFNGLTTDELIDQLTNSDYKSIKY</sequence>
<dbReference type="Proteomes" id="UP001497623">
    <property type="component" value="Unassembled WGS sequence"/>
</dbReference>
<keyword evidence="2" id="KW-1185">Reference proteome</keyword>
<evidence type="ECO:0000313" key="1">
    <source>
        <dbReference type="EMBL" id="CAL4233249.1"/>
    </source>
</evidence>
<evidence type="ECO:0000313" key="2">
    <source>
        <dbReference type="Proteomes" id="UP001497623"/>
    </source>
</evidence>
<dbReference type="EMBL" id="CAXKWB010111429">
    <property type="protein sequence ID" value="CAL4233249.1"/>
    <property type="molecule type" value="Genomic_DNA"/>
</dbReference>
<protein>
    <submittedName>
        <fullName evidence="1">Uncharacterized protein</fullName>
    </submittedName>
</protein>
<organism evidence="1 2">
    <name type="scientific">Meganyctiphanes norvegica</name>
    <name type="common">Northern krill</name>
    <name type="synonym">Thysanopoda norvegica</name>
    <dbReference type="NCBI Taxonomy" id="48144"/>
    <lineage>
        <taxon>Eukaryota</taxon>
        <taxon>Metazoa</taxon>
        <taxon>Ecdysozoa</taxon>
        <taxon>Arthropoda</taxon>
        <taxon>Crustacea</taxon>
        <taxon>Multicrustacea</taxon>
        <taxon>Malacostraca</taxon>
        <taxon>Eumalacostraca</taxon>
        <taxon>Eucarida</taxon>
        <taxon>Euphausiacea</taxon>
        <taxon>Euphausiidae</taxon>
        <taxon>Meganyctiphanes</taxon>
    </lineage>
</organism>
<feature type="non-terminal residue" evidence="1">
    <location>
        <position position="1"/>
    </location>
</feature>
<reference evidence="1 2" key="1">
    <citation type="submission" date="2024-05" db="EMBL/GenBank/DDBJ databases">
        <authorList>
            <person name="Wallberg A."/>
        </authorList>
    </citation>
    <scope>NUCLEOTIDE SEQUENCE [LARGE SCALE GENOMIC DNA]</scope>
</reference>
<gene>
    <name evidence="1" type="ORF">MNOR_LOCUS39914</name>
</gene>
<dbReference type="AlphaFoldDB" id="A0AAV2SSU0"/>
<proteinExistence type="predicted"/>
<name>A0AAV2SSU0_MEGNR</name>
<accession>A0AAV2SSU0</accession>
<comment type="caution">
    <text evidence="1">The sequence shown here is derived from an EMBL/GenBank/DDBJ whole genome shotgun (WGS) entry which is preliminary data.</text>
</comment>